<organism evidence="1 2">
    <name type="scientific">Waterburya agarophytonicola KI4</name>
    <dbReference type="NCBI Taxonomy" id="2874699"/>
    <lineage>
        <taxon>Bacteria</taxon>
        <taxon>Bacillati</taxon>
        <taxon>Cyanobacteriota</taxon>
        <taxon>Cyanophyceae</taxon>
        <taxon>Pleurocapsales</taxon>
        <taxon>Hyellaceae</taxon>
        <taxon>Waterburya</taxon>
        <taxon>Waterburya agarophytonicola</taxon>
    </lineage>
</organism>
<dbReference type="EMBL" id="JADWDC010000040">
    <property type="protein sequence ID" value="MCC0178303.1"/>
    <property type="molecule type" value="Genomic_DNA"/>
</dbReference>
<sequence>MRETTPTATPPCFDKWYKWCKHFDDLLRTKAQKVGKTDNSLDFLEQYQSLT</sequence>
<protein>
    <submittedName>
        <fullName evidence="1">Uncharacterized protein</fullName>
    </submittedName>
</protein>
<accession>A0A964FIN8</accession>
<keyword evidence="2" id="KW-1185">Reference proteome</keyword>
<gene>
    <name evidence="1" type="ORF">I4641_15080</name>
</gene>
<evidence type="ECO:0000313" key="2">
    <source>
        <dbReference type="Proteomes" id="UP000729733"/>
    </source>
</evidence>
<dbReference type="AlphaFoldDB" id="A0A964FIN8"/>
<reference evidence="1" key="1">
    <citation type="journal article" date="2021" name="Antonie Van Leeuwenhoek">
        <title>Draft genome and description of Waterburya agarophytonicola gen. nov. sp. nov. (Pleurocapsales, Cyanobacteria): a seaweed symbiont.</title>
        <authorList>
            <person name="Bonthond G."/>
            <person name="Shalygin S."/>
            <person name="Bayer T."/>
            <person name="Weinberger F."/>
        </authorList>
    </citation>
    <scope>NUCLEOTIDE SEQUENCE</scope>
    <source>
        <strain evidence="1">KI4</strain>
    </source>
</reference>
<proteinExistence type="predicted"/>
<dbReference type="RefSeq" id="WP_229641410.1">
    <property type="nucleotide sequence ID" value="NZ_JADWDC010000040.1"/>
</dbReference>
<comment type="caution">
    <text evidence="1">The sequence shown here is derived from an EMBL/GenBank/DDBJ whole genome shotgun (WGS) entry which is preliminary data.</text>
</comment>
<evidence type="ECO:0000313" key="1">
    <source>
        <dbReference type="EMBL" id="MCC0178303.1"/>
    </source>
</evidence>
<dbReference type="Proteomes" id="UP000729733">
    <property type="component" value="Unassembled WGS sequence"/>
</dbReference>
<name>A0A964FIN8_9CYAN</name>